<dbReference type="KEGG" id="pden:F1C79_22255"/>
<feature type="transmembrane region" description="Helical" evidence="1">
    <location>
        <begin position="59"/>
        <end position="80"/>
    </location>
</feature>
<evidence type="ECO:0000313" key="2">
    <source>
        <dbReference type="EMBL" id="QEY74108.1"/>
    </source>
</evidence>
<dbReference type="Proteomes" id="UP000326659">
    <property type="component" value="Chromosome"/>
</dbReference>
<dbReference type="OrthoDB" id="7069415at2"/>
<dbReference type="RefSeq" id="WP_151188622.1">
    <property type="nucleotide sequence ID" value="NZ_CP043626.1"/>
</dbReference>
<reference evidence="2 3" key="1">
    <citation type="submission" date="2019-09" db="EMBL/GenBank/DDBJ databases">
        <title>Prosopis cineraria nodule microbiome.</title>
        <authorList>
            <person name="Chaluvadi S.R."/>
            <person name="Ali R."/>
            <person name="Wang X."/>
        </authorList>
    </citation>
    <scope>NUCLEOTIDE SEQUENCE [LARGE SCALE GENOMIC DNA]</scope>
    <source>
        <strain evidence="2 3">BG1</strain>
    </source>
</reference>
<feature type="transmembrane region" description="Helical" evidence="1">
    <location>
        <begin position="148"/>
        <end position="168"/>
    </location>
</feature>
<gene>
    <name evidence="2" type="ORF">F1C79_22255</name>
</gene>
<evidence type="ECO:0000313" key="3">
    <source>
        <dbReference type="Proteomes" id="UP000326659"/>
    </source>
</evidence>
<keyword evidence="3" id="KW-1185">Reference proteome</keyword>
<keyword evidence="1" id="KW-0472">Membrane</keyword>
<proteinExistence type="predicted"/>
<accession>A0A9X7R626</accession>
<sequence length="174" mass="19418">MNDTELFAHYEKVYYHELGRKEQIFSRLNVPLAVMVAVVGFYAVLIGGGYKELELGVRIWFWVTFAMSGLALGVGAGFFVDALLGRMDSALADPNTLETWRQSLRVYYSDQQDCDAIVAAEVRRAVYADFMNCSSLITVNNDRKASSLYYCNVLLIAAVLFAAISYAIEKVPSL</sequence>
<dbReference type="EMBL" id="CP043626">
    <property type="protein sequence ID" value="QEY74108.1"/>
    <property type="molecule type" value="Genomic_DNA"/>
</dbReference>
<feature type="transmembrane region" description="Helical" evidence="1">
    <location>
        <begin position="28"/>
        <end position="47"/>
    </location>
</feature>
<dbReference type="AlphaFoldDB" id="A0A9X7R626"/>
<organism evidence="2 3">
    <name type="scientific">Pseudomonas denitrificans</name>
    <dbReference type="NCBI Taxonomy" id="43306"/>
    <lineage>
        <taxon>Bacteria</taxon>
        <taxon>Pseudomonadati</taxon>
        <taxon>Pseudomonadota</taxon>
        <taxon>Gammaproteobacteria</taxon>
        <taxon>Pseudomonadales</taxon>
        <taxon>Pseudomonadaceae</taxon>
        <taxon>Halopseudomonas</taxon>
    </lineage>
</organism>
<evidence type="ECO:0000256" key="1">
    <source>
        <dbReference type="SAM" id="Phobius"/>
    </source>
</evidence>
<name>A0A9X7R626_PSEDE</name>
<keyword evidence="1" id="KW-1133">Transmembrane helix</keyword>
<protein>
    <submittedName>
        <fullName evidence="2">Uncharacterized protein</fullName>
    </submittedName>
</protein>
<keyword evidence="1" id="KW-0812">Transmembrane</keyword>